<reference evidence="2" key="1">
    <citation type="submission" date="2020-02" db="EMBL/GenBank/DDBJ databases">
        <authorList>
            <person name="Scholz U."/>
            <person name="Mascher M."/>
            <person name="Fiebig A."/>
        </authorList>
    </citation>
    <scope>NUCLEOTIDE SEQUENCE</scope>
</reference>
<organism evidence="2 3">
    <name type="scientific">Spirodela intermedia</name>
    <name type="common">Intermediate duckweed</name>
    <dbReference type="NCBI Taxonomy" id="51605"/>
    <lineage>
        <taxon>Eukaryota</taxon>
        <taxon>Viridiplantae</taxon>
        <taxon>Streptophyta</taxon>
        <taxon>Embryophyta</taxon>
        <taxon>Tracheophyta</taxon>
        <taxon>Spermatophyta</taxon>
        <taxon>Magnoliopsida</taxon>
        <taxon>Liliopsida</taxon>
        <taxon>Araceae</taxon>
        <taxon>Lemnoideae</taxon>
        <taxon>Spirodela</taxon>
    </lineage>
</organism>
<evidence type="ECO:0000313" key="2">
    <source>
        <dbReference type="EMBL" id="CAA7401374.1"/>
    </source>
</evidence>
<keyword evidence="3" id="KW-1185">Reference proteome</keyword>
<dbReference type="Proteomes" id="UP000663760">
    <property type="component" value="Chromosome 9"/>
</dbReference>
<dbReference type="AlphaFoldDB" id="A0A7I8KWN1"/>
<evidence type="ECO:0000256" key="1">
    <source>
        <dbReference type="SAM" id="MobiDB-lite"/>
    </source>
</evidence>
<accession>A0A7I8KWN1</accession>
<proteinExistence type="predicted"/>
<evidence type="ECO:0000313" key="3">
    <source>
        <dbReference type="Proteomes" id="UP000663760"/>
    </source>
</evidence>
<dbReference type="EMBL" id="LR746272">
    <property type="protein sequence ID" value="CAA7401374.1"/>
    <property type="molecule type" value="Genomic_DNA"/>
</dbReference>
<dbReference type="OrthoDB" id="724537at2759"/>
<sequence length="219" mass="24287">MDLQAKPRKMKKPRWLSLLLRSTFFGLCQHHGELKKSEVNTYCLDCGKSMCLHCWSSLSSIRRYVYQDVIRVSDLQKYVDCSKVQSFIVNGAKVVLLNPKRQTKSATPASNGLSPCGICRRMIPEPNRYCSIACKAAAMEGENDSSEPKPSMSPENSELEDSPSSPLEGGASSAVVCYRPPPSSPSSLDQDRTRPAPPESSAGRRLSKRKGIPERARFF</sequence>
<protein>
    <submittedName>
        <fullName evidence="2">Uncharacterized protein</fullName>
    </submittedName>
</protein>
<gene>
    <name evidence="2" type="ORF">SI8410_09012052</name>
</gene>
<name>A0A7I8KWN1_SPIIN</name>
<dbReference type="Pfam" id="PF04640">
    <property type="entry name" value="PLATZ"/>
    <property type="match status" value="1"/>
</dbReference>
<dbReference type="InterPro" id="IPR006734">
    <property type="entry name" value="PLATZ"/>
</dbReference>
<dbReference type="PANTHER" id="PTHR31065:SF90">
    <property type="entry name" value="(WILD MALAYSIAN BANANA) HYPOTHETICAL PROTEIN"/>
    <property type="match status" value="1"/>
</dbReference>
<feature type="region of interest" description="Disordered" evidence="1">
    <location>
        <begin position="141"/>
        <end position="219"/>
    </location>
</feature>
<dbReference type="PANTHER" id="PTHR31065">
    <property type="entry name" value="PLATZ TRANSCRIPTION FACTOR FAMILY PROTEIN"/>
    <property type="match status" value="1"/>
</dbReference>